<dbReference type="EMBL" id="LAZR01059249">
    <property type="protein sequence ID" value="KKK68199.1"/>
    <property type="molecule type" value="Genomic_DNA"/>
</dbReference>
<name>A0A0F8ZP80_9ZZZZ</name>
<sequence>MSSFKEKDLIGKPASEVLGEVHGFVDERVLHNDGATPDDLKEIKAALDAWCKDTFGVVPIDLLKKRTSH</sequence>
<reference evidence="1" key="1">
    <citation type="journal article" date="2015" name="Nature">
        <title>Complex archaea that bridge the gap between prokaryotes and eukaryotes.</title>
        <authorList>
            <person name="Spang A."/>
            <person name="Saw J.H."/>
            <person name="Jorgensen S.L."/>
            <person name="Zaremba-Niedzwiedzka K."/>
            <person name="Martijn J."/>
            <person name="Lind A.E."/>
            <person name="van Eijk R."/>
            <person name="Schleper C."/>
            <person name="Guy L."/>
            <person name="Ettema T.J."/>
        </authorList>
    </citation>
    <scope>NUCLEOTIDE SEQUENCE</scope>
</reference>
<organism evidence="1">
    <name type="scientific">marine sediment metagenome</name>
    <dbReference type="NCBI Taxonomy" id="412755"/>
    <lineage>
        <taxon>unclassified sequences</taxon>
        <taxon>metagenomes</taxon>
        <taxon>ecological metagenomes</taxon>
    </lineage>
</organism>
<gene>
    <name evidence="1" type="ORF">LCGC14_2946450</name>
</gene>
<accession>A0A0F8ZP80</accession>
<protein>
    <submittedName>
        <fullName evidence="1">Uncharacterized protein</fullName>
    </submittedName>
</protein>
<proteinExistence type="predicted"/>
<evidence type="ECO:0000313" key="1">
    <source>
        <dbReference type="EMBL" id="KKK68199.1"/>
    </source>
</evidence>
<comment type="caution">
    <text evidence="1">The sequence shown here is derived from an EMBL/GenBank/DDBJ whole genome shotgun (WGS) entry which is preliminary data.</text>
</comment>
<dbReference type="AlphaFoldDB" id="A0A0F8ZP80"/>